<dbReference type="AlphaFoldDB" id="A0AAW4NTS3"/>
<sequence length="1072" mass="118460">MEKRLMMFLVGLFLSVGMALAQTQVSGTVVSGEDGEPIIGASIKVVGTNTGTVTDTDGKFSLSTPAGSRLEISYIGMQSKTVKAGPNMKVTLEGDNKTLDEVMVVAYGTQKKSAFTGSAATVKSDDISKVQVASPVEALKGKVSGVQMQQSSGQPGQTSSIRIRGISSISSGQSPLYVVDGSPFDGDLNTINPQDIADITVLKDAASAALYGSRGANGVILITTKVGRTNHATVTVDAKWGVNSRALRNYDYINSPAGYYETWYKGLYNYARDKQNMTDLQAFQFANGHLTDSSDYGLGYNVYTVPTGDMLIGSNGKLNPRATLGNVVTYKGENYLLRPDNWINATYRNALRQEYTVSATGSTDKSTFYASANYLNMKGITAGSSMKRFTSRLKADYQVKPWMKIAVNMNYAHYDNNQVSDDGNAGYSGNLFTLLQLAPIYPLYMRDGDGKILIDSRNGLQRLDYGDGGFAGLTRPILAQANPLSDIYANTNNVNGNTFNGVGTVEIRFLKDFKFTSTNSVYLDEDRDIFVRNPWYGQFASSKGISNLQHNRRWSYNYQQLLNWHRTFGLHEIDAMLGHEYYRTRGYALVGSKNNMFSNSYTELSGAVTMQNVNSSRSDYNTEGFFGRVNYSYANKYFGELSYRRDASSTFDPKYRWGNFWSLGGAWIISKEKWFNAKFVDELKFKLSYGSQGNDGIGSYRYVDTYTITPSGSSVALLPGTLGNQNVSWEKQGMFNTGFDFSLFRQRLSGSFVFFYRTTKDMLAWVSLPPSYGWTGFYSNIGDMRNAGIEVELNGDIIRTKDFVWSAKFNLSSYSNRITRLADKNKSRVVEGYKGYTSGDKFYAENLSMYTYLLPKYAGVDANTGEALYYKDTYEMTAAGTPKLDDNGQPIVSGRTTVKNPSEATEYLCGTALPDAYGGFGTSFTWKGFDFSVDFAYQLGGQVFDGNYQSMMTLSRGGNLHKDILGAWSATNKNSSIPRLQYNDQYTASSSDRWLTSASYLSLQNVSFGYTLPRQVVSKIGVANVRFYVVGDNLALFAKRRGLDPRQSVTGAVSTEYYSPIRTVSGGLTVTF</sequence>
<feature type="signal peptide" evidence="3">
    <location>
        <begin position="1"/>
        <end position="21"/>
    </location>
</feature>
<name>A0AAW4NTS3_9BACT</name>
<dbReference type="InterPro" id="IPR000531">
    <property type="entry name" value="Beta-barrel_TonB"/>
</dbReference>
<dbReference type="FunFam" id="2.170.130.10:FF:000008">
    <property type="entry name" value="SusC/RagA family TonB-linked outer membrane protein"/>
    <property type="match status" value="1"/>
</dbReference>
<dbReference type="NCBIfam" id="TIGR04057">
    <property type="entry name" value="SusC_RagA_signa"/>
    <property type="match status" value="1"/>
</dbReference>
<organism evidence="6 7">
    <name type="scientific">Segatella salivae</name>
    <dbReference type="NCBI Taxonomy" id="228604"/>
    <lineage>
        <taxon>Bacteria</taxon>
        <taxon>Pseudomonadati</taxon>
        <taxon>Bacteroidota</taxon>
        <taxon>Bacteroidia</taxon>
        <taxon>Bacteroidales</taxon>
        <taxon>Prevotellaceae</taxon>
        <taxon>Segatella</taxon>
    </lineage>
</organism>
<evidence type="ECO:0000259" key="4">
    <source>
        <dbReference type="Pfam" id="PF00593"/>
    </source>
</evidence>
<evidence type="ECO:0000313" key="7">
    <source>
        <dbReference type="Proteomes" id="UP001196873"/>
    </source>
</evidence>
<accession>A0AAW4NTS3</accession>
<dbReference type="EMBL" id="JAHXRF010000022">
    <property type="protein sequence ID" value="MBW4866821.1"/>
    <property type="molecule type" value="Genomic_DNA"/>
</dbReference>
<comment type="subcellular location">
    <subcellularLocation>
        <location evidence="1">Cell outer membrane</location>
        <topology evidence="1">Multi-pass membrane protein</topology>
    </subcellularLocation>
</comment>
<dbReference type="InterPro" id="IPR012910">
    <property type="entry name" value="Plug_dom"/>
</dbReference>
<dbReference type="GO" id="GO:0009279">
    <property type="term" value="C:cell outer membrane"/>
    <property type="evidence" value="ECO:0007669"/>
    <property type="project" value="UniProtKB-SubCell"/>
</dbReference>
<keyword evidence="6" id="KW-0675">Receptor</keyword>
<dbReference type="InterPro" id="IPR023997">
    <property type="entry name" value="TonB-dep_OMP_SusC/RagA_CS"/>
</dbReference>
<dbReference type="FunFam" id="2.60.40.1120:FF:000003">
    <property type="entry name" value="Outer membrane protein Omp121"/>
    <property type="match status" value="1"/>
</dbReference>
<keyword evidence="1" id="KW-0813">Transport</keyword>
<evidence type="ECO:0000313" key="6">
    <source>
        <dbReference type="EMBL" id="MBW4866821.1"/>
    </source>
</evidence>
<reference evidence="6" key="1">
    <citation type="submission" date="2021-07" db="EMBL/GenBank/DDBJ databases">
        <title>Genomic diversity and antimicrobial resistance of Prevotella spp. isolated from chronic lung disease airways.</title>
        <authorList>
            <person name="Webb K.A."/>
            <person name="Olagoke O.S."/>
            <person name="Baird T."/>
            <person name="Neill J."/>
            <person name="Pham A."/>
            <person name="Wells T.J."/>
            <person name="Ramsay K.A."/>
            <person name="Bell S.C."/>
            <person name="Sarovich D.S."/>
            <person name="Price E.P."/>
        </authorList>
    </citation>
    <scope>NUCLEOTIDE SEQUENCE</scope>
    <source>
        <strain evidence="6">SCHI0047.S.3</strain>
    </source>
</reference>
<keyword evidence="3" id="KW-0732">Signal</keyword>
<evidence type="ECO:0000256" key="1">
    <source>
        <dbReference type="PROSITE-ProRule" id="PRU01360"/>
    </source>
</evidence>
<proteinExistence type="inferred from homology"/>
<dbReference type="PROSITE" id="PS52016">
    <property type="entry name" value="TONB_DEPENDENT_REC_3"/>
    <property type="match status" value="1"/>
</dbReference>
<feature type="chain" id="PRO_5043408605" evidence="3">
    <location>
        <begin position="22"/>
        <end position="1072"/>
    </location>
</feature>
<evidence type="ECO:0000259" key="5">
    <source>
        <dbReference type="Pfam" id="PF07715"/>
    </source>
</evidence>
<comment type="similarity">
    <text evidence="1 2">Belongs to the TonB-dependent receptor family.</text>
</comment>
<dbReference type="InterPro" id="IPR023996">
    <property type="entry name" value="TonB-dep_OMP_SusC/RagA"/>
</dbReference>
<dbReference type="Pfam" id="PF13715">
    <property type="entry name" value="CarbopepD_reg_2"/>
    <property type="match status" value="1"/>
</dbReference>
<dbReference type="Pfam" id="PF07715">
    <property type="entry name" value="Plug"/>
    <property type="match status" value="1"/>
</dbReference>
<keyword evidence="1" id="KW-1134">Transmembrane beta strand</keyword>
<feature type="domain" description="TonB-dependent receptor-like beta-barrel" evidence="4">
    <location>
        <begin position="464"/>
        <end position="1016"/>
    </location>
</feature>
<keyword evidence="1" id="KW-0998">Cell outer membrane</keyword>
<keyword evidence="1" id="KW-0812">Transmembrane</keyword>
<dbReference type="RefSeq" id="WP_219428341.1">
    <property type="nucleotide sequence ID" value="NZ_JAHXRD010000021.1"/>
</dbReference>
<keyword evidence="2" id="KW-0798">TonB box</keyword>
<dbReference type="Pfam" id="PF00593">
    <property type="entry name" value="TonB_dep_Rec_b-barrel"/>
    <property type="match status" value="1"/>
</dbReference>
<keyword evidence="1 2" id="KW-0472">Membrane</keyword>
<comment type="caution">
    <text evidence="6">The sequence shown here is derived from an EMBL/GenBank/DDBJ whole genome shotgun (WGS) entry which is preliminary data.</text>
</comment>
<dbReference type="Proteomes" id="UP001196873">
    <property type="component" value="Unassembled WGS sequence"/>
</dbReference>
<dbReference type="NCBIfam" id="TIGR04056">
    <property type="entry name" value="OMP_RagA_SusC"/>
    <property type="match status" value="1"/>
</dbReference>
<dbReference type="InterPro" id="IPR039426">
    <property type="entry name" value="TonB-dep_rcpt-like"/>
</dbReference>
<gene>
    <name evidence="6" type="ORF">KZY68_12600</name>
</gene>
<protein>
    <submittedName>
        <fullName evidence="6">TonB-dependent receptor</fullName>
    </submittedName>
</protein>
<evidence type="ECO:0000256" key="2">
    <source>
        <dbReference type="RuleBase" id="RU003357"/>
    </source>
</evidence>
<evidence type="ECO:0000256" key="3">
    <source>
        <dbReference type="SAM" id="SignalP"/>
    </source>
</evidence>
<feature type="domain" description="TonB-dependent receptor plug" evidence="5">
    <location>
        <begin position="113"/>
        <end position="219"/>
    </location>
</feature>